<evidence type="ECO:0000259" key="4">
    <source>
        <dbReference type="PROSITE" id="PS51253"/>
    </source>
</evidence>
<dbReference type="Proteomes" id="UP001316803">
    <property type="component" value="Unassembled WGS sequence"/>
</dbReference>
<name>A0AAN8F2S9_9EURO</name>
<evidence type="ECO:0000256" key="2">
    <source>
        <dbReference type="ARBA" id="ARBA00023242"/>
    </source>
</evidence>
<evidence type="ECO:0000313" key="5">
    <source>
        <dbReference type="EMBL" id="KAK5955363.1"/>
    </source>
</evidence>
<protein>
    <recommendedName>
        <fullName evidence="4">HTH CENPB-type domain-containing protein</fullName>
    </recommendedName>
</protein>
<evidence type="ECO:0000313" key="6">
    <source>
        <dbReference type="Proteomes" id="UP001316803"/>
    </source>
</evidence>
<dbReference type="InterPro" id="IPR007889">
    <property type="entry name" value="HTH_Psq"/>
</dbReference>
<dbReference type="InterPro" id="IPR006600">
    <property type="entry name" value="HTH_CenpB_DNA-bd_dom"/>
</dbReference>
<dbReference type="GO" id="GO:0003677">
    <property type="term" value="F:DNA binding"/>
    <property type="evidence" value="ECO:0007669"/>
    <property type="project" value="UniProtKB-KW"/>
</dbReference>
<feature type="region of interest" description="Disordered" evidence="3">
    <location>
        <begin position="253"/>
        <end position="299"/>
    </location>
</feature>
<dbReference type="EMBL" id="JAKLMC020000007">
    <property type="protein sequence ID" value="KAK5955363.1"/>
    <property type="molecule type" value="Genomic_DNA"/>
</dbReference>
<evidence type="ECO:0000256" key="1">
    <source>
        <dbReference type="ARBA" id="ARBA00023125"/>
    </source>
</evidence>
<dbReference type="GO" id="GO:0005634">
    <property type="term" value="C:nucleus"/>
    <property type="evidence" value="ECO:0007669"/>
    <property type="project" value="TreeGrafter"/>
</dbReference>
<dbReference type="InterPro" id="IPR009057">
    <property type="entry name" value="Homeodomain-like_sf"/>
</dbReference>
<feature type="compositionally biased region" description="Polar residues" evidence="3">
    <location>
        <begin position="110"/>
        <end position="125"/>
    </location>
</feature>
<keyword evidence="2" id="KW-0539">Nucleus</keyword>
<reference evidence="5 6" key="1">
    <citation type="submission" date="2022-12" db="EMBL/GenBank/DDBJ databases">
        <title>Genomic features and morphological characterization of a novel Knufia sp. strain isolated from spacecraft assembly facility.</title>
        <authorList>
            <person name="Teixeira M."/>
            <person name="Chander A.M."/>
            <person name="Stajich J.E."/>
            <person name="Venkateswaran K."/>
        </authorList>
    </citation>
    <scope>NUCLEOTIDE SEQUENCE [LARGE SCALE GENOMIC DNA]</scope>
    <source>
        <strain evidence="5 6">FJI-L2-BK-P2</strain>
    </source>
</reference>
<accession>A0AAN8F2S9</accession>
<dbReference type="PANTHER" id="PTHR19303">
    <property type="entry name" value="TRANSPOSON"/>
    <property type="match status" value="1"/>
</dbReference>
<feature type="region of interest" description="Disordered" evidence="3">
    <location>
        <begin position="24"/>
        <end position="77"/>
    </location>
</feature>
<gene>
    <name evidence="5" type="ORF">OHC33_004046</name>
</gene>
<feature type="compositionally biased region" description="Polar residues" evidence="3">
    <location>
        <begin position="266"/>
        <end position="285"/>
    </location>
</feature>
<proteinExistence type="predicted"/>
<keyword evidence="1" id="KW-0238">DNA-binding</keyword>
<feature type="region of interest" description="Disordered" evidence="3">
    <location>
        <begin position="110"/>
        <end position="134"/>
    </location>
</feature>
<sequence>MPPGHHESHGSSYSNDSWIGLGAYAPSGQQHGNQGHNDYQGYDYTSSAPVPMEPSYPMSRPPPYATPHHNQMPPPLVMPQQHIWPSMLATASNYQQPILPAVSVQTPLSATSVGSDVTPTSAKTNSSRRKLTDEERRQMCLEAENNPTMKQTQIGAKFNVERSTVSKILRQKDKYMKPQVKEDVTSPGKKMKVKLPDVEKTLANWARNQQKKGQPTTTDELRKQVVMFTSGRNDQQTFTSTEWLEQFQRKYLSGNSRSGSREDTAETSTSHSETMNNSPISSNGLVSPPMSAIEDSGQSRRFTRAEDVFDFDAVEYEHSPSLPHGFSPDAHTGAELMMSPISPEMNRDYVSSHFKEETPTEANFPRQRSMTLPYLAAGTNSRPTSSATSIPPLPVRSLTTISEHKQGSIDPRQTMKRHKSVPDIHEAEVVRYSTMQPPPLPRSADMSPLSIPSSPSHQDETLMALDKIKRLLEQRPDVAEPDDYVMIGKLMEKLKLLRTRSPTGTPFLPGGMHAIDSPRLSKKRTVIEMSM</sequence>
<organism evidence="5 6">
    <name type="scientific">Knufia fluminis</name>
    <dbReference type="NCBI Taxonomy" id="191047"/>
    <lineage>
        <taxon>Eukaryota</taxon>
        <taxon>Fungi</taxon>
        <taxon>Dikarya</taxon>
        <taxon>Ascomycota</taxon>
        <taxon>Pezizomycotina</taxon>
        <taxon>Eurotiomycetes</taxon>
        <taxon>Chaetothyriomycetidae</taxon>
        <taxon>Chaetothyriales</taxon>
        <taxon>Trichomeriaceae</taxon>
        <taxon>Knufia</taxon>
    </lineage>
</organism>
<evidence type="ECO:0000256" key="3">
    <source>
        <dbReference type="SAM" id="MobiDB-lite"/>
    </source>
</evidence>
<dbReference type="SUPFAM" id="SSF46689">
    <property type="entry name" value="Homeodomain-like"/>
    <property type="match status" value="2"/>
</dbReference>
<dbReference type="Gene3D" id="1.10.10.60">
    <property type="entry name" value="Homeodomain-like"/>
    <property type="match status" value="2"/>
</dbReference>
<feature type="compositionally biased region" description="Polar residues" evidence="3">
    <location>
        <begin position="27"/>
        <end position="48"/>
    </location>
</feature>
<dbReference type="Pfam" id="PF04218">
    <property type="entry name" value="CENP-B_N"/>
    <property type="match status" value="1"/>
</dbReference>
<comment type="caution">
    <text evidence="5">The sequence shown here is derived from an EMBL/GenBank/DDBJ whole genome shotgun (WGS) entry which is preliminary data.</text>
</comment>
<dbReference type="PROSITE" id="PS51253">
    <property type="entry name" value="HTH_CENPB"/>
    <property type="match status" value="1"/>
</dbReference>
<dbReference type="InterPro" id="IPR050863">
    <property type="entry name" value="CenT-Element_Derived"/>
</dbReference>
<feature type="compositionally biased region" description="Pro residues" evidence="3">
    <location>
        <begin position="51"/>
        <end position="65"/>
    </location>
</feature>
<dbReference type="Pfam" id="PF03221">
    <property type="entry name" value="HTH_Tnp_Tc5"/>
    <property type="match status" value="1"/>
</dbReference>
<keyword evidence="6" id="KW-1185">Reference proteome</keyword>
<dbReference type="PANTHER" id="PTHR19303:SF70">
    <property type="entry name" value="HTH CENPB-TYPE DOMAIN-CONTAINING PROTEIN"/>
    <property type="match status" value="1"/>
</dbReference>
<dbReference type="AlphaFoldDB" id="A0AAN8F2S9"/>
<feature type="domain" description="HTH CENPB-type" evidence="4">
    <location>
        <begin position="186"/>
        <end position="257"/>
    </location>
</feature>